<dbReference type="AlphaFoldDB" id="A0A2A2I019"/>
<evidence type="ECO:0000313" key="3">
    <source>
        <dbReference type="EMBL" id="PVY70828.1"/>
    </source>
</evidence>
<reference evidence="2 4" key="1">
    <citation type="submission" date="2017-07" db="EMBL/GenBank/DDBJ databases">
        <title>Tamlnaduibacter salinus (Mi-7) genome sequencing.</title>
        <authorList>
            <person name="Verma A."/>
            <person name="Krishnamurthi S."/>
        </authorList>
    </citation>
    <scope>NUCLEOTIDE SEQUENCE [LARGE SCALE GENOMIC DNA]</scope>
    <source>
        <strain evidence="2 4">Mi-7</strain>
    </source>
</reference>
<evidence type="ECO:0000313" key="4">
    <source>
        <dbReference type="Proteomes" id="UP000218332"/>
    </source>
</evidence>
<dbReference type="Proteomes" id="UP000245887">
    <property type="component" value="Unassembled WGS sequence"/>
</dbReference>
<gene>
    <name evidence="3" type="ORF">C8D92_108185</name>
    <name evidence="2" type="ORF">CF392_13330</name>
</gene>
<organism evidence="2 4">
    <name type="scientific">Tamilnaduibacter salinus</name>
    <dbReference type="NCBI Taxonomy" id="1484056"/>
    <lineage>
        <taxon>Bacteria</taxon>
        <taxon>Pseudomonadati</taxon>
        <taxon>Pseudomonadota</taxon>
        <taxon>Gammaproteobacteria</taxon>
        <taxon>Pseudomonadales</taxon>
        <taxon>Marinobacteraceae</taxon>
        <taxon>Tamilnaduibacter</taxon>
    </lineage>
</organism>
<dbReference type="EMBL" id="QEKQ01000008">
    <property type="protein sequence ID" value="PVY70828.1"/>
    <property type="molecule type" value="Genomic_DNA"/>
</dbReference>
<evidence type="ECO:0008006" key="6">
    <source>
        <dbReference type="Google" id="ProtNLM"/>
    </source>
</evidence>
<feature type="transmembrane region" description="Helical" evidence="1">
    <location>
        <begin position="208"/>
        <end position="229"/>
    </location>
</feature>
<keyword evidence="1" id="KW-0472">Membrane</keyword>
<proteinExistence type="predicted"/>
<comment type="caution">
    <text evidence="2">The sequence shown here is derived from an EMBL/GenBank/DDBJ whole genome shotgun (WGS) entry which is preliminary data.</text>
</comment>
<evidence type="ECO:0000256" key="1">
    <source>
        <dbReference type="SAM" id="Phobius"/>
    </source>
</evidence>
<reference evidence="3 5" key="2">
    <citation type="submission" date="2018-04" db="EMBL/GenBank/DDBJ databases">
        <title>Genomic Encyclopedia of Type Strains, Phase IV (KMG-IV): sequencing the most valuable type-strain genomes for metagenomic binning, comparative biology and taxonomic classification.</title>
        <authorList>
            <person name="Goeker M."/>
        </authorList>
    </citation>
    <scope>NUCLEOTIDE SEQUENCE [LARGE SCALE GENOMIC DNA]</scope>
    <source>
        <strain evidence="3 5">DSM 28688</strain>
    </source>
</reference>
<dbReference type="RefSeq" id="WP_095611947.1">
    <property type="nucleotide sequence ID" value="NZ_NMPM01000085.1"/>
</dbReference>
<evidence type="ECO:0000313" key="5">
    <source>
        <dbReference type="Proteomes" id="UP000245887"/>
    </source>
</evidence>
<sequence length="246" mass="27194">MNHTSSAGSANGRLTPVDIGVIFVRRIRIFIVGFLMIFGLACVFAFWGERSYEYTSMYRLGKAGPDTYLESPDMVVASAKSDWVPQAAKSIEGRIPNIRVSVSKSGEVVFLRSKETEERESSVEELHRFLLSRLIREQKQMFAAREAQLKQELTVIRRLLNQIGESGGSAANQLRAQEMDVRRQLAGLKKGSEMAEAVRSIKPVGLSWLHVIVLGMILAVMGGAVAAFIGEYIARVRSTITSAQTV</sequence>
<dbReference type="Proteomes" id="UP000218332">
    <property type="component" value="Unassembled WGS sequence"/>
</dbReference>
<name>A0A2A2I019_9GAMM</name>
<keyword evidence="1" id="KW-1133">Transmembrane helix</keyword>
<accession>A0A2A2I019</accession>
<protein>
    <recommendedName>
        <fullName evidence="6">Lipopolysaccharide biosynthesis protein</fullName>
    </recommendedName>
</protein>
<dbReference type="EMBL" id="NMPM01000085">
    <property type="protein sequence ID" value="PAV24997.1"/>
    <property type="molecule type" value="Genomic_DNA"/>
</dbReference>
<evidence type="ECO:0000313" key="2">
    <source>
        <dbReference type="EMBL" id="PAV24997.1"/>
    </source>
</evidence>
<keyword evidence="1" id="KW-0812">Transmembrane</keyword>
<keyword evidence="4" id="KW-1185">Reference proteome</keyword>
<feature type="transmembrane region" description="Helical" evidence="1">
    <location>
        <begin position="29"/>
        <end position="48"/>
    </location>
</feature>